<keyword evidence="1" id="KW-0812">Transmembrane</keyword>
<dbReference type="AlphaFoldDB" id="A0A914WF16"/>
<keyword evidence="1" id="KW-0472">Membrane</keyword>
<dbReference type="WBParaSite" id="PSAMB.scaffold4036size15925.g23282.t1">
    <property type="protein sequence ID" value="PSAMB.scaffold4036size15925.g23282.t1"/>
    <property type="gene ID" value="PSAMB.scaffold4036size15925.g23282"/>
</dbReference>
<accession>A0A914WF16</accession>
<feature type="transmembrane region" description="Helical" evidence="1">
    <location>
        <begin position="115"/>
        <end position="136"/>
    </location>
</feature>
<keyword evidence="1" id="KW-1133">Transmembrane helix</keyword>
<feature type="transmembrane region" description="Helical" evidence="1">
    <location>
        <begin position="12"/>
        <end position="35"/>
    </location>
</feature>
<dbReference type="Proteomes" id="UP000887566">
    <property type="component" value="Unplaced"/>
</dbReference>
<feature type="transmembrane region" description="Helical" evidence="1">
    <location>
        <begin position="245"/>
        <end position="264"/>
    </location>
</feature>
<keyword evidence="2" id="KW-1185">Reference proteome</keyword>
<sequence length="329" mass="36698">MEALKNWMPAIRAIGLLIFFELSSAFSIYTCILANKLYGPVRSFIALIDASATAGELSDVDRHGFQPKIDTLNWFESMSAVVFVLDILTSALAVFLFVMFFFARSRRLNTSKRKMVFFLTCAFAVLIWVQVASSLLKDFGPFGEVGGKASDEVATLMLDGVGKVCSEQEDCHVCQQAVAEITTPLECTTFTKTDMKDQPYEYDPFDELRACRSPSTGTEASSAPKSCTTIAIEMLFPNTPLPYKFTYIWVIARGVAAAFAIWWCRQHFDQEDEEQTPDNTEEALIREQNVAKVLFAVDKTTTGIDNAGLRAETPPVIARQFGTRKWSNT</sequence>
<protein>
    <submittedName>
        <fullName evidence="3">Uncharacterized protein</fullName>
    </submittedName>
</protein>
<proteinExistence type="predicted"/>
<evidence type="ECO:0000313" key="2">
    <source>
        <dbReference type="Proteomes" id="UP000887566"/>
    </source>
</evidence>
<reference evidence="3" key="1">
    <citation type="submission" date="2022-11" db="UniProtKB">
        <authorList>
            <consortium name="WormBaseParasite"/>
        </authorList>
    </citation>
    <scope>IDENTIFICATION</scope>
</reference>
<name>A0A914WF16_9BILA</name>
<evidence type="ECO:0000256" key="1">
    <source>
        <dbReference type="SAM" id="Phobius"/>
    </source>
</evidence>
<evidence type="ECO:0000313" key="3">
    <source>
        <dbReference type="WBParaSite" id="PSAMB.scaffold4036size15925.g23282.t1"/>
    </source>
</evidence>
<feature type="transmembrane region" description="Helical" evidence="1">
    <location>
        <begin position="80"/>
        <end position="103"/>
    </location>
</feature>
<organism evidence="2 3">
    <name type="scientific">Plectus sambesii</name>
    <dbReference type="NCBI Taxonomy" id="2011161"/>
    <lineage>
        <taxon>Eukaryota</taxon>
        <taxon>Metazoa</taxon>
        <taxon>Ecdysozoa</taxon>
        <taxon>Nematoda</taxon>
        <taxon>Chromadorea</taxon>
        <taxon>Plectida</taxon>
        <taxon>Plectina</taxon>
        <taxon>Plectoidea</taxon>
        <taxon>Plectidae</taxon>
        <taxon>Plectus</taxon>
    </lineage>
</organism>